<evidence type="ECO:0000313" key="3">
    <source>
        <dbReference type="Proteomes" id="UP000011532"/>
    </source>
</evidence>
<feature type="transmembrane region" description="Helical" evidence="1">
    <location>
        <begin position="20"/>
        <end position="41"/>
    </location>
</feature>
<keyword evidence="1" id="KW-1133">Transmembrane helix</keyword>
<comment type="caution">
    <text evidence="2">The sequence shown here is derived from an EMBL/GenBank/DDBJ whole genome shotgun (WGS) entry which is preliminary data.</text>
</comment>
<proteinExistence type="predicted"/>
<dbReference type="AlphaFoldDB" id="A0A384KF16"/>
<gene>
    <name evidence="2" type="ORF">C498_08345</name>
</gene>
<keyword evidence="1" id="KW-0472">Membrane</keyword>
<dbReference type="OrthoDB" id="222014at2157"/>
<accession>A0A384KF16</accession>
<keyword evidence="1" id="KW-0812">Transmembrane</keyword>
<feature type="transmembrane region" description="Helical" evidence="1">
    <location>
        <begin position="115"/>
        <end position="134"/>
    </location>
</feature>
<dbReference type="Proteomes" id="UP000011532">
    <property type="component" value="Unassembled WGS sequence"/>
</dbReference>
<dbReference type="EMBL" id="AOHU01000046">
    <property type="protein sequence ID" value="ELY32520.1"/>
    <property type="molecule type" value="Genomic_DNA"/>
</dbReference>
<organism evidence="2 3">
    <name type="scientific">Haloferax volcanii (strain ATCC 29605 / DSM 3757 / JCM 8879 / NBRC 14742 / NCIMB 2012 / VKM B-1768 / DS2)</name>
    <name type="common">Halobacterium volcanii</name>
    <dbReference type="NCBI Taxonomy" id="309800"/>
    <lineage>
        <taxon>Archaea</taxon>
        <taxon>Methanobacteriati</taxon>
        <taxon>Methanobacteriota</taxon>
        <taxon>Stenosarchaea group</taxon>
        <taxon>Halobacteria</taxon>
        <taxon>Halobacteriales</taxon>
        <taxon>Haloferacaceae</taxon>
        <taxon>Haloferax</taxon>
    </lineage>
</organism>
<dbReference type="GeneID" id="8924512"/>
<evidence type="ECO:0000256" key="1">
    <source>
        <dbReference type="SAM" id="Phobius"/>
    </source>
</evidence>
<sequence>MFDHLPAAVAALDAASSLGAVAGRLLLGAVVGVAAAVVMAIPMWRQDDGFTPAYVAAAVVRRTTPDEVSFGDANVAHHAAGALAGVLYAVVYLVTDAVAPDLGVAGIGIDLPSHLVATAVVVAFIYVAFARFIFPRAGRRIYGERATAVRGQWLRSSLVFGATLLVLAPAIFPGFA</sequence>
<evidence type="ECO:0000313" key="2">
    <source>
        <dbReference type="EMBL" id="ELY32520.1"/>
    </source>
</evidence>
<reference evidence="3" key="1">
    <citation type="submission" date="2012-11" db="EMBL/GenBank/DDBJ databases">
        <authorList>
            <person name="Becker E.A."/>
            <person name="Seitzer P."/>
            <person name="Tritt A."/>
            <person name="Larsen D."/>
            <person name="Yao A."/>
            <person name="Wu D."/>
            <person name="Darling A."/>
            <person name="Eisen J.A."/>
            <person name="Facciotti M.T."/>
        </authorList>
    </citation>
    <scope>NUCLEOTIDE SEQUENCE [LARGE SCALE GENOMIC DNA]</scope>
    <source>
        <strain evidence="3">ATCC 29605 / DSM 3757 / JCM 8879 / NBRC 14742 / NCIMB 2012 / VKM B-1768 / DS2</strain>
    </source>
</reference>
<reference evidence="2 3" key="2">
    <citation type="journal article" date="2014" name="PLoS Genet.">
        <title>Phylogenetically driven sequencing of extremely halophilic archaea reveals strategies for static and dynamic osmo-response.</title>
        <authorList>
            <person name="Becker E.A."/>
            <person name="Seitzer P.M."/>
            <person name="Tritt A."/>
            <person name="Larsen D."/>
            <person name="Krusor M."/>
            <person name="Yao A.I."/>
            <person name="Wu D."/>
            <person name="Madern D."/>
            <person name="Eisen J.A."/>
            <person name="Darling A.E."/>
            <person name="Facciotti M.T."/>
        </authorList>
    </citation>
    <scope>NUCLEOTIDE SEQUENCE [LARGE SCALE GENOMIC DNA]</scope>
    <source>
        <strain evidence="3">ATCC 29605 / DSM 3757 / JCM 8879 / NBRC 14742 / NCIMB 2012 / VKM B-1768 / DS2</strain>
    </source>
</reference>
<name>A0A384KF16_HALVD</name>
<feature type="transmembrane region" description="Helical" evidence="1">
    <location>
        <begin position="75"/>
        <end position="95"/>
    </location>
</feature>
<dbReference type="RefSeq" id="WP_004042707.1">
    <property type="nucleotide sequence ID" value="NC_013967.1"/>
</dbReference>
<feature type="transmembrane region" description="Helical" evidence="1">
    <location>
        <begin position="154"/>
        <end position="175"/>
    </location>
</feature>
<protein>
    <submittedName>
        <fullName evidence="2">Uncharacterized protein</fullName>
    </submittedName>
</protein>